<comment type="catalytic activity">
    <reaction evidence="1">
        <text>ATP + protein L-histidine = ADP + protein N-phospho-L-histidine.</text>
        <dbReference type="EC" id="2.7.13.3"/>
    </reaction>
</comment>
<comment type="cofactor">
    <cofactor evidence="2">
        <name>a divalent metal cation</name>
        <dbReference type="ChEBI" id="CHEBI:60240"/>
    </cofactor>
</comment>
<dbReference type="InterPro" id="IPR003594">
    <property type="entry name" value="HATPase_dom"/>
</dbReference>
<dbReference type="PANTHER" id="PTHR45453:SF1">
    <property type="entry name" value="PHOSPHATE REGULON SENSOR PROTEIN PHOR"/>
    <property type="match status" value="1"/>
</dbReference>
<keyword evidence="7 13" id="KW-0418">Kinase</keyword>
<dbReference type="SMART" id="SM00387">
    <property type="entry name" value="HATPase_c"/>
    <property type="match status" value="1"/>
</dbReference>
<dbReference type="PANTHER" id="PTHR45453">
    <property type="entry name" value="PHOSPHATE REGULON SENSOR PROTEIN PHOR"/>
    <property type="match status" value="1"/>
</dbReference>
<dbReference type="GO" id="GO:0005886">
    <property type="term" value="C:plasma membrane"/>
    <property type="evidence" value="ECO:0007669"/>
    <property type="project" value="UniProtKB-SubCell"/>
</dbReference>
<gene>
    <name evidence="13" type="ORF">HJ588_00910</name>
</gene>
<dbReference type="InterPro" id="IPR050351">
    <property type="entry name" value="BphY/WalK/GraS-like"/>
</dbReference>
<dbReference type="PRINTS" id="PR00344">
    <property type="entry name" value="BCTRLSENSOR"/>
</dbReference>
<name>A0A849ABD7_9MICO</name>
<keyword evidence="9" id="KW-0472">Membrane</keyword>
<evidence type="ECO:0000256" key="7">
    <source>
        <dbReference type="ARBA" id="ARBA00022777"/>
    </source>
</evidence>
<comment type="subcellular location">
    <subcellularLocation>
        <location evidence="3">Cell membrane</location>
    </subcellularLocation>
</comment>
<evidence type="ECO:0000256" key="3">
    <source>
        <dbReference type="ARBA" id="ARBA00004236"/>
    </source>
</evidence>
<dbReference type="SUPFAM" id="SSF47384">
    <property type="entry name" value="Homodimeric domain of signal transducing histidine kinase"/>
    <property type="match status" value="1"/>
</dbReference>
<dbReference type="GO" id="GO:0016036">
    <property type="term" value="P:cellular response to phosphate starvation"/>
    <property type="evidence" value="ECO:0007669"/>
    <property type="project" value="TreeGrafter"/>
</dbReference>
<dbReference type="Pfam" id="PF00512">
    <property type="entry name" value="HisKA"/>
    <property type="match status" value="1"/>
</dbReference>
<dbReference type="InterPro" id="IPR036097">
    <property type="entry name" value="HisK_dim/P_sf"/>
</dbReference>
<evidence type="ECO:0000256" key="6">
    <source>
        <dbReference type="ARBA" id="ARBA00022679"/>
    </source>
</evidence>
<accession>A0A849ABD7</accession>
<dbReference type="CDD" id="cd00082">
    <property type="entry name" value="HisKA"/>
    <property type="match status" value="1"/>
</dbReference>
<comment type="caution">
    <text evidence="13">The sequence shown here is derived from an EMBL/GenBank/DDBJ whole genome shotgun (WGS) entry which is preliminary data.</text>
</comment>
<dbReference type="EMBL" id="JABENB010000001">
    <property type="protein sequence ID" value="NNG37835.1"/>
    <property type="molecule type" value="Genomic_DNA"/>
</dbReference>
<evidence type="ECO:0000256" key="10">
    <source>
        <dbReference type="ARBA" id="ARBA00039401"/>
    </source>
</evidence>
<dbReference type="GO" id="GO:0004721">
    <property type="term" value="F:phosphoprotein phosphatase activity"/>
    <property type="evidence" value="ECO:0007669"/>
    <property type="project" value="TreeGrafter"/>
</dbReference>
<keyword evidence="5" id="KW-0597">Phosphoprotein</keyword>
<dbReference type="EC" id="2.7.13.3" evidence="4"/>
<dbReference type="PROSITE" id="PS50109">
    <property type="entry name" value="HIS_KIN"/>
    <property type="match status" value="1"/>
</dbReference>
<feature type="domain" description="Histidine kinase" evidence="12">
    <location>
        <begin position="161"/>
        <end position="380"/>
    </location>
</feature>
<evidence type="ECO:0000256" key="1">
    <source>
        <dbReference type="ARBA" id="ARBA00000085"/>
    </source>
</evidence>
<evidence type="ECO:0000256" key="9">
    <source>
        <dbReference type="ARBA" id="ARBA00023136"/>
    </source>
</evidence>
<keyword evidence="14" id="KW-1185">Reference proteome</keyword>
<evidence type="ECO:0000259" key="12">
    <source>
        <dbReference type="PROSITE" id="PS50109"/>
    </source>
</evidence>
<evidence type="ECO:0000256" key="11">
    <source>
        <dbReference type="SAM" id="MobiDB-lite"/>
    </source>
</evidence>
<proteinExistence type="predicted"/>
<evidence type="ECO:0000256" key="2">
    <source>
        <dbReference type="ARBA" id="ARBA00001968"/>
    </source>
</evidence>
<evidence type="ECO:0000313" key="14">
    <source>
        <dbReference type="Proteomes" id="UP000557772"/>
    </source>
</evidence>
<reference evidence="13 14" key="1">
    <citation type="submission" date="2020-05" db="EMBL/GenBank/DDBJ databases">
        <title>Flexivirga sp. ID2601S isolated from air conditioner.</title>
        <authorList>
            <person name="Kim D.H."/>
        </authorList>
    </citation>
    <scope>NUCLEOTIDE SEQUENCE [LARGE SCALE GENOMIC DNA]</scope>
    <source>
        <strain evidence="13 14">ID2601S</strain>
    </source>
</reference>
<evidence type="ECO:0000256" key="8">
    <source>
        <dbReference type="ARBA" id="ARBA00023012"/>
    </source>
</evidence>
<organism evidence="13 14">
    <name type="scientific">Flexivirga aerilata</name>
    <dbReference type="NCBI Taxonomy" id="1656889"/>
    <lineage>
        <taxon>Bacteria</taxon>
        <taxon>Bacillati</taxon>
        <taxon>Actinomycetota</taxon>
        <taxon>Actinomycetes</taxon>
        <taxon>Micrococcales</taxon>
        <taxon>Dermacoccaceae</taxon>
        <taxon>Flexivirga</taxon>
    </lineage>
</organism>
<dbReference type="SUPFAM" id="SSF55874">
    <property type="entry name" value="ATPase domain of HSP90 chaperone/DNA topoisomerase II/histidine kinase"/>
    <property type="match status" value="1"/>
</dbReference>
<keyword evidence="6" id="KW-0808">Transferase</keyword>
<dbReference type="Gene3D" id="3.30.565.10">
    <property type="entry name" value="Histidine kinase-like ATPase, C-terminal domain"/>
    <property type="match status" value="1"/>
</dbReference>
<dbReference type="FunFam" id="1.10.287.130:FF:000001">
    <property type="entry name" value="Two-component sensor histidine kinase"/>
    <property type="match status" value="1"/>
</dbReference>
<dbReference type="InterPro" id="IPR036890">
    <property type="entry name" value="HATPase_C_sf"/>
</dbReference>
<dbReference type="Gene3D" id="1.10.287.130">
    <property type="match status" value="1"/>
</dbReference>
<dbReference type="InterPro" id="IPR005467">
    <property type="entry name" value="His_kinase_dom"/>
</dbReference>
<dbReference type="Proteomes" id="UP000557772">
    <property type="component" value="Unassembled WGS sequence"/>
</dbReference>
<dbReference type="SMART" id="SM00388">
    <property type="entry name" value="HisKA"/>
    <property type="match status" value="1"/>
</dbReference>
<dbReference type="GO" id="GO:0000155">
    <property type="term" value="F:phosphorelay sensor kinase activity"/>
    <property type="evidence" value="ECO:0007669"/>
    <property type="project" value="InterPro"/>
</dbReference>
<keyword evidence="8" id="KW-0902">Two-component regulatory system</keyword>
<feature type="region of interest" description="Disordered" evidence="11">
    <location>
        <begin position="385"/>
        <end position="404"/>
    </location>
</feature>
<evidence type="ECO:0000313" key="13">
    <source>
        <dbReference type="EMBL" id="NNG37835.1"/>
    </source>
</evidence>
<dbReference type="AlphaFoldDB" id="A0A849ABD7"/>
<dbReference type="GO" id="GO:0005509">
    <property type="term" value="F:calcium ion binding"/>
    <property type="evidence" value="ECO:0007669"/>
    <property type="project" value="UniProtKB-ARBA"/>
</dbReference>
<sequence length="404" mass="43361">MGAVLLAVVAVVVALVVGAVVGYALRARRPGPAPAARMTPPEPLSPLASPAIDVLDALRSVAMVIDASDRVVRSSASAQALGLVRDAELSHAQLRGLVRDVRRDADVREVELDVARGPLGQGRLTIGVRVAPLSQQHVLVLVEDRTHSRRVEETRRDFVVNVSHELKTPVSGLTLLAEAMDDARDDPEAVHRFAGRMRVETSRLARLVQEIIELSRLQVADTLDEPVLVDVRVCVREAVEHLQVVAADRDIEISTALGDPSEPALIYGDGNLITTAVRNLVENALNYSDSGTRVGVTVQPGPDLITLVVKDQGRGIPPADLDRVFERFYRVDAARSRRTGGTGLGLAIVKHVSANHGGEVSVWSEEGQGSTFTIRLPAARPAPAAPVIPAERTPEHNTPRKVTP</sequence>
<protein>
    <recommendedName>
        <fullName evidence="10">Sensor-like histidine kinase SenX3</fullName>
        <ecNumber evidence="4">2.7.13.3</ecNumber>
    </recommendedName>
</protein>
<dbReference type="InterPro" id="IPR004358">
    <property type="entry name" value="Sig_transdc_His_kin-like_C"/>
</dbReference>
<dbReference type="InterPro" id="IPR003661">
    <property type="entry name" value="HisK_dim/P_dom"/>
</dbReference>
<evidence type="ECO:0000256" key="4">
    <source>
        <dbReference type="ARBA" id="ARBA00012438"/>
    </source>
</evidence>
<dbReference type="FunFam" id="3.30.565.10:FF:000006">
    <property type="entry name" value="Sensor histidine kinase WalK"/>
    <property type="match status" value="1"/>
</dbReference>
<dbReference type="CDD" id="cd00075">
    <property type="entry name" value="HATPase"/>
    <property type="match status" value="1"/>
</dbReference>
<evidence type="ECO:0000256" key="5">
    <source>
        <dbReference type="ARBA" id="ARBA00022553"/>
    </source>
</evidence>
<dbReference type="Pfam" id="PF02518">
    <property type="entry name" value="HATPase_c"/>
    <property type="match status" value="1"/>
</dbReference>